<feature type="chain" id="PRO_5043396551" evidence="5">
    <location>
        <begin position="22"/>
        <end position="401"/>
    </location>
</feature>
<evidence type="ECO:0000259" key="6">
    <source>
        <dbReference type="SMART" id="SM00093"/>
    </source>
</evidence>
<dbReference type="InterPro" id="IPR036186">
    <property type="entry name" value="Serpin_sf"/>
</dbReference>
<comment type="caution">
    <text evidence="7">The sequence shown here is derived from an EMBL/GenBank/DDBJ whole genome shotgun (WGS) entry which is preliminary data.</text>
</comment>
<evidence type="ECO:0000256" key="1">
    <source>
        <dbReference type="ARBA" id="ARBA00009500"/>
    </source>
</evidence>
<dbReference type="GO" id="GO:0004867">
    <property type="term" value="F:serine-type endopeptidase inhibitor activity"/>
    <property type="evidence" value="ECO:0007669"/>
    <property type="project" value="UniProtKB-KW"/>
</dbReference>
<reference evidence="7 8" key="1">
    <citation type="journal article" date="2024" name="BMC Genomics">
        <title>De novo assembly and annotation of Popillia japonica's genome with initial clues to its potential as an invasive pest.</title>
        <authorList>
            <person name="Cucini C."/>
            <person name="Boschi S."/>
            <person name="Funari R."/>
            <person name="Cardaioli E."/>
            <person name="Iannotti N."/>
            <person name="Marturano G."/>
            <person name="Paoli F."/>
            <person name="Bruttini M."/>
            <person name="Carapelli A."/>
            <person name="Frati F."/>
            <person name="Nardi F."/>
        </authorList>
    </citation>
    <scope>NUCLEOTIDE SEQUENCE [LARGE SCALE GENOMIC DNA]</scope>
    <source>
        <strain evidence="7">DMR45628</strain>
    </source>
</reference>
<dbReference type="SUPFAM" id="SSF56574">
    <property type="entry name" value="Serpins"/>
    <property type="match status" value="1"/>
</dbReference>
<gene>
    <name evidence="7" type="ORF">QE152_g10539</name>
</gene>
<evidence type="ECO:0000256" key="2">
    <source>
        <dbReference type="ARBA" id="ARBA00022690"/>
    </source>
</evidence>
<keyword evidence="2 7" id="KW-0646">Protease inhibitor</keyword>
<keyword evidence="5" id="KW-0732">Signal</keyword>
<evidence type="ECO:0000256" key="5">
    <source>
        <dbReference type="SAM" id="SignalP"/>
    </source>
</evidence>
<dbReference type="PROSITE" id="PS00284">
    <property type="entry name" value="SERPIN"/>
    <property type="match status" value="1"/>
</dbReference>
<dbReference type="Pfam" id="PF00079">
    <property type="entry name" value="Serpin"/>
    <property type="match status" value="1"/>
</dbReference>
<dbReference type="InterPro" id="IPR023796">
    <property type="entry name" value="Serpin_dom"/>
</dbReference>
<sequence>MTKSITVTSIFLIALLIPTKCTDMQKSIHNLAIKLYSSLGESNNNVLFSPLSAHIALILCYQGASGTTRNVLQDVLKLPIDSVDISEEYKKLLNDFNESKDDLTIAMANNIYIKKHYELQSKFQTIANEYFAAHVENIDFSQSRSAANQINKWVSEQTRNKIKDIISENALNEETRLILVNAIYFKGLWMHPFKIHQTQDKFYVSKLQTVDCEMMRTTGEFFYVEDPVLDAKILKIPYMHSDIFFVIILPNSFHGFKNIESKITTTGFSTLEKDAILENIEVFLPKFKVETSMDLKQPLQDIGLGNIFSEKANFSQMLNSQQPLTISKVLQKTFIDINENGTEAASATSVLMRVRRSLDLHHQTFRADRPFLFYVIDSASSTLLFMGKLMNPNPTKIRDEL</sequence>
<dbReference type="InterPro" id="IPR042185">
    <property type="entry name" value="Serpin_sf_2"/>
</dbReference>
<dbReference type="InterPro" id="IPR000215">
    <property type="entry name" value="Serpin_fam"/>
</dbReference>
<organism evidence="7 8">
    <name type="scientific">Popillia japonica</name>
    <name type="common">Japanese beetle</name>
    <dbReference type="NCBI Taxonomy" id="7064"/>
    <lineage>
        <taxon>Eukaryota</taxon>
        <taxon>Metazoa</taxon>
        <taxon>Ecdysozoa</taxon>
        <taxon>Arthropoda</taxon>
        <taxon>Hexapoda</taxon>
        <taxon>Insecta</taxon>
        <taxon>Pterygota</taxon>
        <taxon>Neoptera</taxon>
        <taxon>Endopterygota</taxon>
        <taxon>Coleoptera</taxon>
        <taxon>Polyphaga</taxon>
        <taxon>Scarabaeiformia</taxon>
        <taxon>Scarabaeidae</taxon>
        <taxon>Rutelinae</taxon>
        <taxon>Popillia</taxon>
    </lineage>
</organism>
<dbReference type="PANTHER" id="PTHR11461:SF211">
    <property type="entry name" value="GH10112P-RELATED"/>
    <property type="match status" value="1"/>
</dbReference>
<feature type="domain" description="Serpin" evidence="6">
    <location>
        <begin position="33"/>
        <end position="392"/>
    </location>
</feature>
<name>A0AAW1LT33_POPJA</name>
<accession>A0AAW1LT33</accession>
<dbReference type="AlphaFoldDB" id="A0AAW1LT33"/>
<comment type="similarity">
    <text evidence="1 4">Belongs to the serpin family.</text>
</comment>
<feature type="signal peptide" evidence="5">
    <location>
        <begin position="1"/>
        <end position="21"/>
    </location>
</feature>
<keyword evidence="3 7" id="KW-0722">Serine protease inhibitor</keyword>
<evidence type="ECO:0000313" key="7">
    <source>
        <dbReference type="EMBL" id="KAK9737613.1"/>
    </source>
</evidence>
<dbReference type="Gene3D" id="2.30.39.10">
    <property type="entry name" value="Alpha-1-antitrypsin, domain 1"/>
    <property type="match status" value="1"/>
</dbReference>
<dbReference type="Gene3D" id="3.30.497.10">
    <property type="entry name" value="Antithrombin, subunit I, domain 2"/>
    <property type="match status" value="1"/>
</dbReference>
<dbReference type="InterPro" id="IPR042178">
    <property type="entry name" value="Serpin_sf_1"/>
</dbReference>
<evidence type="ECO:0000313" key="8">
    <source>
        <dbReference type="Proteomes" id="UP001458880"/>
    </source>
</evidence>
<dbReference type="InterPro" id="IPR023795">
    <property type="entry name" value="Serpin_CS"/>
</dbReference>
<evidence type="ECO:0000256" key="4">
    <source>
        <dbReference type="RuleBase" id="RU000411"/>
    </source>
</evidence>
<dbReference type="PANTHER" id="PTHR11461">
    <property type="entry name" value="SERINE PROTEASE INHIBITOR, SERPIN"/>
    <property type="match status" value="1"/>
</dbReference>
<dbReference type="GO" id="GO:0005615">
    <property type="term" value="C:extracellular space"/>
    <property type="evidence" value="ECO:0007669"/>
    <property type="project" value="InterPro"/>
</dbReference>
<dbReference type="EMBL" id="JASPKY010000097">
    <property type="protein sequence ID" value="KAK9737613.1"/>
    <property type="molecule type" value="Genomic_DNA"/>
</dbReference>
<keyword evidence="8" id="KW-1185">Reference proteome</keyword>
<evidence type="ECO:0000256" key="3">
    <source>
        <dbReference type="ARBA" id="ARBA00022900"/>
    </source>
</evidence>
<dbReference type="Proteomes" id="UP001458880">
    <property type="component" value="Unassembled WGS sequence"/>
</dbReference>
<dbReference type="CDD" id="cd19601">
    <property type="entry name" value="serpin42Da-like"/>
    <property type="match status" value="1"/>
</dbReference>
<protein>
    <submittedName>
        <fullName evidence="7">Serpin (Serine protease inhibitor)</fullName>
    </submittedName>
</protein>
<proteinExistence type="inferred from homology"/>
<dbReference type="SMART" id="SM00093">
    <property type="entry name" value="SERPIN"/>
    <property type="match status" value="1"/>
</dbReference>